<dbReference type="RefSeq" id="WP_253019917.1">
    <property type="nucleotide sequence ID" value="NZ_JAOSHN010000003.1"/>
</dbReference>
<feature type="chain" id="PRO_5039925666" evidence="3">
    <location>
        <begin position="28"/>
        <end position="236"/>
    </location>
</feature>
<accession>A0A9J6QVY5</accession>
<sequence>MFKRKRPYLIVLALCLALSLSASFAFAEGGDGTGGGNGENRDIPLTLKSASIADGAAGVAINETIQLNFNKNVCNVTVLADNKKCFHLTDADGNAVAINLIFPDNQVQKDYRREVFIRPAKDLKKNTQYRISVDNTLAAKNGTTIDNAYAITFTTGSDRTSEENEILKKLGENIITYETAYGESADFVPVDKSGLDDVSKKQGPDTGFIAKIAAVILILAVILFTVIYLKLRRRKE</sequence>
<feature type="domain" description="SbsA Ig-like" evidence="4">
    <location>
        <begin position="43"/>
        <end position="155"/>
    </location>
</feature>
<dbReference type="InterPro" id="IPR032812">
    <property type="entry name" value="SbsA_Ig"/>
</dbReference>
<dbReference type="EMBL" id="JAOSHN010000003">
    <property type="protein sequence ID" value="MCU7378502.1"/>
    <property type="molecule type" value="Genomic_DNA"/>
</dbReference>
<evidence type="ECO:0000313" key="5">
    <source>
        <dbReference type="EMBL" id="MCU7378502.1"/>
    </source>
</evidence>
<keyword evidence="2" id="KW-0812">Transmembrane</keyword>
<organism evidence="5 6">
    <name type="scientific">Hominibacterium faecale</name>
    <dbReference type="NCBI Taxonomy" id="2839743"/>
    <lineage>
        <taxon>Bacteria</taxon>
        <taxon>Bacillati</taxon>
        <taxon>Bacillota</taxon>
        <taxon>Clostridia</taxon>
        <taxon>Peptostreptococcales</taxon>
        <taxon>Anaerovoracaceae</taxon>
        <taxon>Hominibacterium</taxon>
    </lineage>
</organism>
<dbReference type="Proteomes" id="UP001065549">
    <property type="component" value="Unassembled WGS sequence"/>
</dbReference>
<evidence type="ECO:0000256" key="1">
    <source>
        <dbReference type="ARBA" id="ARBA00022729"/>
    </source>
</evidence>
<keyword evidence="2" id="KW-1133">Transmembrane helix</keyword>
<evidence type="ECO:0000256" key="3">
    <source>
        <dbReference type="SAM" id="SignalP"/>
    </source>
</evidence>
<evidence type="ECO:0000259" key="4">
    <source>
        <dbReference type="Pfam" id="PF13205"/>
    </source>
</evidence>
<feature type="transmembrane region" description="Helical" evidence="2">
    <location>
        <begin position="208"/>
        <end position="229"/>
    </location>
</feature>
<evidence type="ECO:0000256" key="2">
    <source>
        <dbReference type="SAM" id="Phobius"/>
    </source>
</evidence>
<keyword evidence="6" id="KW-1185">Reference proteome</keyword>
<reference evidence="5" key="1">
    <citation type="submission" date="2022-09" db="EMBL/GenBank/DDBJ databases">
        <title>Culturomic study of gut microbiota in children with autism spectrum disorder.</title>
        <authorList>
            <person name="Efimov B.A."/>
            <person name="Chaplin A.V."/>
            <person name="Sokolova S.R."/>
            <person name="Pikina A.P."/>
            <person name="Korzhanova M."/>
            <person name="Belova V."/>
            <person name="Korostin D."/>
        </authorList>
    </citation>
    <scope>NUCLEOTIDE SEQUENCE</scope>
    <source>
        <strain evidence="5">ASD5510</strain>
    </source>
</reference>
<feature type="signal peptide" evidence="3">
    <location>
        <begin position="1"/>
        <end position="27"/>
    </location>
</feature>
<protein>
    <submittedName>
        <fullName evidence="5">Ig-like domain-containing protein</fullName>
    </submittedName>
</protein>
<evidence type="ECO:0000313" key="6">
    <source>
        <dbReference type="Proteomes" id="UP001065549"/>
    </source>
</evidence>
<gene>
    <name evidence="5" type="ORF">OBO34_09035</name>
</gene>
<comment type="caution">
    <text evidence="5">The sequence shown here is derived from an EMBL/GenBank/DDBJ whole genome shotgun (WGS) entry which is preliminary data.</text>
</comment>
<dbReference type="AlphaFoldDB" id="A0A9J6QVY5"/>
<keyword evidence="1 3" id="KW-0732">Signal</keyword>
<dbReference type="Pfam" id="PF13205">
    <property type="entry name" value="Big_5"/>
    <property type="match status" value="1"/>
</dbReference>
<keyword evidence="2" id="KW-0472">Membrane</keyword>
<name>A0A9J6QVY5_9FIRM</name>
<dbReference type="Gene3D" id="2.60.40.3710">
    <property type="match status" value="1"/>
</dbReference>
<proteinExistence type="predicted"/>